<sequence length="74" mass="8211">MADKRMAEVEAVLGAGYLGESEKAKLVQLWRTNEKMEEDADAITSGSPSKRREVYEDSHSFLCNPMVPVSPPKV</sequence>
<organism evidence="1">
    <name type="scientific">Amphimedon queenslandica</name>
    <name type="common">Sponge</name>
    <dbReference type="NCBI Taxonomy" id="400682"/>
    <lineage>
        <taxon>Eukaryota</taxon>
        <taxon>Metazoa</taxon>
        <taxon>Porifera</taxon>
        <taxon>Demospongiae</taxon>
        <taxon>Heteroscleromorpha</taxon>
        <taxon>Haplosclerida</taxon>
        <taxon>Niphatidae</taxon>
        <taxon>Amphimedon</taxon>
    </lineage>
</organism>
<dbReference type="InParanoid" id="A0A1X7VF01"/>
<dbReference type="AlphaFoldDB" id="A0A1X7VF01"/>
<name>A0A1X7VF01_AMPQE</name>
<accession>A0A1X7VF01</accession>
<dbReference type="EnsemblMetazoa" id="Aqu2.1.38880_001">
    <property type="protein sequence ID" value="Aqu2.1.38880_001"/>
    <property type="gene ID" value="Aqu2.1.38880"/>
</dbReference>
<reference evidence="1" key="1">
    <citation type="submission" date="2017-05" db="UniProtKB">
        <authorList>
            <consortium name="EnsemblMetazoa"/>
        </authorList>
    </citation>
    <scope>IDENTIFICATION</scope>
</reference>
<dbReference type="OrthoDB" id="338816at2759"/>
<protein>
    <submittedName>
        <fullName evidence="1">Uncharacterized protein</fullName>
    </submittedName>
</protein>
<proteinExistence type="predicted"/>
<evidence type="ECO:0000313" key="1">
    <source>
        <dbReference type="EnsemblMetazoa" id="Aqu2.1.38880_001"/>
    </source>
</evidence>